<keyword evidence="2" id="KW-1185">Reference proteome</keyword>
<proteinExistence type="predicted"/>
<comment type="caution">
    <text evidence="1">The sequence shown here is derived from an EMBL/GenBank/DDBJ whole genome shotgun (WGS) entry which is preliminary data.</text>
</comment>
<accession>A0ABD1XI43</accession>
<dbReference type="AlphaFoldDB" id="A0ABD1XI43"/>
<name>A0ABD1XI43_9MARC</name>
<reference evidence="1 2" key="1">
    <citation type="submission" date="2024-09" db="EMBL/GenBank/DDBJ databases">
        <title>Chromosome-scale assembly of Riccia fluitans.</title>
        <authorList>
            <person name="Paukszto L."/>
            <person name="Sawicki J."/>
            <person name="Karawczyk K."/>
            <person name="Piernik-Szablinska J."/>
            <person name="Szczecinska M."/>
            <person name="Mazdziarz M."/>
        </authorList>
    </citation>
    <scope>NUCLEOTIDE SEQUENCE [LARGE SCALE GENOMIC DNA]</scope>
    <source>
        <strain evidence="1">Rf_01</strain>
        <tissue evidence="1">Aerial parts of the thallus</tissue>
    </source>
</reference>
<dbReference type="Proteomes" id="UP001605036">
    <property type="component" value="Unassembled WGS sequence"/>
</dbReference>
<sequence length="165" mass="17744">MTRRWWHSHNGTSHFPTAGKSLNSRSRLACTQGGVPRSRSGGSVGCSELGNIVCLAGGEVLGIYTSELARIPSCFCSGSSTTSLIISFGNRLLHTRFEEPSFDSRAGRGHYSVMMILGERCGRFEGFASFCIGLEVPSWASGVAVRNVSLVPMTSIIVVHSMISR</sequence>
<evidence type="ECO:0000313" key="1">
    <source>
        <dbReference type="EMBL" id="KAL2603085.1"/>
    </source>
</evidence>
<organism evidence="1 2">
    <name type="scientific">Riccia fluitans</name>
    <dbReference type="NCBI Taxonomy" id="41844"/>
    <lineage>
        <taxon>Eukaryota</taxon>
        <taxon>Viridiplantae</taxon>
        <taxon>Streptophyta</taxon>
        <taxon>Embryophyta</taxon>
        <taxon>Marchantiophyta</taxon>
        <taxon>Marchantiopsida</taxon>
        <taxon>Marchantiidae</taxon>
        <taxon>Marchantiales</taxon>
        <taxon>Ricciaceae</taxon>
        <taxon>Riccia</taxon>
    </lineage>
</organism>
<protein>
    <submittedName>
        <fullName evidence="1">Uncharacterized protein</fullName>
    </submittedName>
</protein>
<evidence type="ECO:0000313" key="2">
    <source>
        <dbReference type="Proteomes" id="UP001605036"/>
    </source>
</evidence>
<dbReference type="EMBL" id="JBHFFA010000073">
    <property type="protein sequence ID" value="KAL2603085.1"/>
    <property type="molecule type" value="Genomic_DNA"/>
</dbReference>
<gene>
    <name evidence="1" type="ORF">R1flu_017279</name>
</gene>